<accession>X1K0V1</accession>
<gene>
    <name evidence="1" type="ORF">S03H2_65515</name>
</gene>
<protein>
    <submittedName>
        <fullName evidence="1">Uncharacterized protein</fullName>
    </submittedName>
</protein>
<reference evidence="1" key="1">
    <citation type="journal article" date="2014" name="Front. Microbiol.">
        <title>High frequency of phylogenetically diverse reductive dehalogenase-homologous genes in deep subseafloor sedimentary metagenomes.</title>
        <authorList>
            <person name="Kawai M."/>
            <person name="Futagami T."/>
            <person name="Toyoda A."/>
            <person name="Takaki Y."/>
            <person name="Nishi S."/>
            <person name="Hori S."/>
            <person name="Arai W."/>
            <person name="Tsubouchi T."/>
            <person name="Morono Y."/>
            <person name="Uchiyama I."/>
            <person name="Ito T."/>
            <person name="Fujiyama A."/>
            <person name="Inagaki F."/>
            <person name="Takami H."/>
        </authorList>
    </citation>
    <scope>NUCLEOTIDE SEQUENCE</scope>
    <source>
        <strain evidence="1">Expedition CK06-06</strain>
    </source>
</reference>
<name>X1K0V1_9ZZZZ</name>
<dbReference type="AlphaFoldDB" id="X1K0V1"/>
<comment type="caution">
    <text evidence="1">The sequence shown here is derived from an EMBL/GenBank/DDBJ whole genome shotgun (WGS) entry which is preliminary data.</text>
</comment>
<evidence type="ECO:0000313" key="1">
    <source>
        <dbReference type="EMBL" id="GAH87305.1"/>
    </source>
</evidence>
<sequence length="59" mass="6719">MVHKIYSSWKTEQNLRQGPVRAYVDELASVLLQQGYPMRCLRMRLAVIGELSVTDGGPR</sequence>
<dbReference type="EMBL" id="BARU01042667">
    <property type="protein sequence ID" value="GAH87305.1"/>
    <property type="molecule type" value="Genomic_DNA"/>
</dbReference>
<proteinExistence type="predicted"/>
<organism evidence="1">
    <name type="scientific">marine sediment metagenome</name>
    <dbReference type="NCBI Taxonomy" id="412755"/>
    <lineage>
        <taxon>unclassified sequences</taxon>
        <taxon>metagenomes</taxon>
        <taxon>ecological metagenomes</taxon>
    </lineage>
</organism>